<dbReference type="RefSeq" id="WP_030265111.1">
    <property type="nucleotide sequence ID" value="NZ_JBHEZZ010000003.1"/>
</dbReference>
<comment type="caution">
    <text evidence="1">The sequence shown here is derived from an EMBL/GenBank/DDBJ whole genome shotgun (WGS) entry which is preliminary data.</text>
</comment>
<organism evidence="1 2">
    <name type="scientific">Streptacidiphilus cavernicola</name>
    <dbReference type="NCBI Taxonomy" id="3342716"/>
    <lineage>
        <taxon>Bacteria</taxon>
        <taxon>Bacillati</taxon>
        <taxon>Actinomycetota</taxon>
        <taxon>Actinomycetes</taxon>
        <taxon>Kitasatosporales</taxon>
        <taxon>Streptomycetaceae</taxon>
        <taxon>Streptacidiphilus</taxon>
    </lineage>
</organism>
<proteinExistence type="predicted"/>
<name>A0ABV6UIK9_9ACTN</name>
<dbReference type="Proteomes" id="UP001592528">
    <property type="component" value="Unassembled WGS sequence"/>
</dbReference>
<evidence type="ECO:0000313" key="1">
    <source>
        <dbReference type="EMBL" id="MFC1401284.1"/>
    </source>
</evidence>
<gene>
    <name evidence="1" type="ORF">ACEZDJ_08285</name>
</gene>
<accession>A0ABV6UIK9</accession>
<evidence type="ECO:0000313" key="2">
    <source>
        <dbReference type="Proteomes" id="UP001592528"/>
    </source>
</evidence>
<protein>
    <submittedName>
        <fullName evidence="1">Uncharacterized protein</fullName>
    </submittedName>
</protein>
<keyword evidence="2" id="KW-1185">Reference proteome</keyword>
<reference evidence="1 2" key="1">
    <citation type="submission" date="2024-09" db="EMBL/GenBank/DDBJ databases">
        <authorList>
            <person name="Lee S.D."/>
        </authorList>
    </citation>
    <scope>NUCLEOTIDE SEQUENCE [LARGE SCALE GENOMIC DNA]</scope>
    <source>
        <strain evidence="1 2">N1-5</strain>
    </source>
</reference>
<dbReference type="EMBL" id="JBHEZZ010000003">
    <property type="protein sequence ID" value="MFC1401284.1"/>
    <property type="molecule type" value="Genomic_DNA"/>
</dbReference>
<sequence length="106" mass="11653">MAEILVEENFVRIDGDDMNALLNILDAVDLEAEPTAPRDNDTGVRWQLAVHWLPSAPPSAERLTTLAGAFAEIHAHFVLEGKVPPARVILYGRESEAIHIFEPEAA</sequence>